<dbReference type="OrthoDB" id="48988at2759"/>
<dbReference type="InterPro" id="IPR011051">
    <property type="entry name" value="RmlC_Cupin_sf"/>
</dbReference>
<evidence type="ECO:0000313" key="1">
    <source>
        <dbReference type="EMBL" id="GAQ78895.1"/>
    </source>
</evidence>
<dbReference type="Gene3D" id="2.60.120.10">
    <property type="entry name" value="Jelly Rolls"/>
    <property type="match status" value="2"/>
</dbReference>
<sequence length="233" mass="25560">MPIHKLADGSSIEYVEIEQEPRHHVLFQNSKVRCYDTLVKPSDTTLYHRHYNDTFYALIAGGHGAMQEAGDDFKDTVLEPQGTLALMCRSKELVHRVHFKAENKNAFHILGVELLPSGDSSDETPAPDLNQSALLRCGYTHVTKNVWPQIIVHKLTLPPGQTTGLHSYGSHCGVALFLTGAYLRVLEAEGSSPSPFSGGFVAAGSVKWHEGGVKHEIVNIGETELVAMLVHLV</sequence>
<accession>A0A1Y1HK06</accession>
<proteinExistence type="predicted"/>
<reference evidence="1 2" key="1">
    <citation type="journal article" date="2014" name="Nat. Commun.">
        <title>Klebsormidium flaccidum genome reveals primary factors for plant terrestrial adaptation.</title>
        <authorList>
            <person name="Hori K."/>
            <person name="Maruyama F."/>
            <person name="Fujisawa T."/>
            <person name="Togashi T."/>
            <person name="Yamamoto N."/>
            <person name="Seo M."/>
            <person name="Sato S."/>
            <person name="Yamada T."/>
            <person name="Mori H."/>
            <person name="Tajima N."/>
            <person name="Moriyama T."/>
            <person name="Ikeuchi M."/>
            <person name="Watanabe M."/>
            <person name="Wada H."/>
            <person name="Kobayashi K."/>
            <person name="Saito M."/>
            <person name="Masuda T."/>
            <person name="Sasaki-Sekimoto Y."/>
            <person name="Mashiguchi K."/>
            <person name="Awai K."/>
            <person name="Shimojima M."/>
            <person name="Masuda S."/>
            <person name="Iwai M."/>
            <person name="Nobusawa T."/>
            <person name="Narise T."/>
            <person name="Kondo S."/>
            <person name="Saito H."/>
            <person name="Sato R."/>
            <person name="Murakawa M."/>
            <person name="Ihara Y."/>
            <person name="Oshima-Yamada Y."/>
            <person name="Ohtaka K."/>
            <person name="Satoh M."/>
            <person name="Sonobe K."/>
            <person name="Ishii M."/>
            <person name="Ohtani R."/>
            <person name="Kanamori-Sato M."/>
            <person name="Honoki R."/>
            <person name="Miyazaki D."/>
            <person name="Mochizuki H."/>
            <person name="Umetsu J."/>
            <person name="Higashi K."/>
            <person name="Shibata D."/>
            <person name="Kamiya Y."/>
            <person name="Sato N."/>
            <person name="Nakamura Y."/>
            <person name="Tabata S."/>
            <person name="Ida S."/>
            <person name="Kurokawa K."/>
            <person name="Ohta H."/>
        </authorList>
    </citation>
    <scope>NUCLEOTIDE SEQUENCE [LARGE SCALE GENOMIC DNA]</scope>
    <source>
        <strain evidence="1 2">NIES-2285</strain>
    </source>
</reference>
<dbReference type="InterPro" id="IPR014710">
    <property type="entry name" value="RmlC-like_jellyroll"/>
</dbReference>
<evidence type="ECO:0008006" key="3">
    <source>
        <dbReference type="Google" id="ProtNLM"/>
    </source>
</evidence>
<dbReference type="AlphaFoldDB" id="A0A1Y1HK06"/>
<protein>
    <recommendedName>
        <fullName evidence="3">Cupin 2 conserved barrel domain-containing protein</fullName>
    </recommendedName>
</protein>
<dbReference type="EMBL" id="DF236969">
    <property type="protein sequence ID" value="GAQ78895.1"/>
    <property type="molecule type" value="Genomic_DNA"/>
</dbReference>
<keyword evidence="2" id="KW-1185">Reference proteome</keyword>
<organism evidence="1 2">
    <name type="scientific">Klebsormidium nitens</name>
    <name type="common">Green alga</name>
    <name type="synonym">Ulothrix nitens</name>
    <dbReference type="NCBI Taxonomy" id="105231"/>
    <lineage>
        <taxon>Eukaryota</taxon>
        <taxon>Viridiplantae</taxon>
        <taxon>Streptophyta</taxon>
        <taxon>Klebsormidiophyceae</taxon>
        <taxon>Klebsormidiales</taxon>
        <taxon>Klebsormidiaceae</taxon>
        <taxon>Klebsormidium</taxon>
    </lineage>
</organism>
<gene>
    <name evidence="1" type="ORF">KFL_000200470</name>
</gene>
<dbReference type="Proteomes" id="UP000054558">
    <property type="component" value="Unassembled WGS sequence"/>
</dbReference>
<evidence type="ECO:0000313" key="2">
    <source>
        <dbReference type="Proteomes" id="UP000054558"/>
    </source>
</evidence>
<name>A0A1Y1HK06_KLENI</name>
<dbReference type="SUPFAM" id="SSF51182">
    <property type="entry name" value="RmlC-like cupins"/>
    <property type="match status" value="1"/>
</dbReference>